<dbReference type="SUPFAM" id="SSF53850">
    <property type="entry name" value="Periplasmic binding protein-like II"/>
    <property type="match status" value="1"/>
</dbReference>
<feature type="domain" description="PBP" evidence="2">
    <location>
        <begin position="209"/>
        <end position="387"/>
    </location>
</feature>
<dbReference type="OrthoDB" id="8907005at2"/>
<accession>A0A6L5JUE9</accession>
<name>A0A6L5JUE9_RHOTE</name>
<dbReference type="Gene3D" id="3.40.190.10">
    <property type="entry name" value="Periplasmic binding protein-like II"/>
    <property type="match status" value="1"/>
</dbReference>
<gene>
    <name evidence="3" type="ORF">GHK24_04315</name>
</gene>
<feature type="signal peptide" evidence="1">
    <location>
        <begin position="1"/>
        <end position="23"/>
    </location>
</feature>
<comment type="caution">
    <text evidence="3">The sequence shown here is derived from an EMBL/GenBank/DDBJ whole genome shotgun (WGS) entry which is preliminary data.</text>
</comment>
<organism evidence="3 4">
    <name type="scientific">Rhodocyclus tenuis</name>
    <name type="common">Rhodospirillum tenue</name>
    <dbReference type="NCBI Taxonomy" id="1066"/>
    <lineage>
        <taxon>Bacteria</taxon>
        <taxon>Pseudomonadati</taxon>
        <taxon>Pseudomonadota</taxon>
        <taxon>Betaproteobacteria</taxon>
        <taxon>Rhodocyclales</taxon>
        <taxon>Rhodocyclaceae</taxon>
        <taxon>Rhodocyclus</taxon>
    </lineage>
</organism>
<evidence type="ECO:0000313" key="3">
    <source>
        <dbReference type="EMBL" id="MQY51003.1"/>
    </source>
</evidence>
<feature type="chain" id="PRO_5027099447" description="PBP domain-containing protein" evidence="1">
    <location>
        <begin position="24"/>
        <end position="498"/>
    </location>
</feature>
<keyword evidence="1" id="KW-0732">Signal</keyword>
<sequence length="498" mass="50782">MKMNKLAALCALACAGLAVNASAAGLSTAQKAVLDDANSNGRVIYVAGASAVQKGFGGIVAKLFVPGTVTWYGSAQDTTGSDYFAVAGQLAADAGSWAGQNAIFIERVVGGSVYGVNSVARAESIDTLQVTSSDCGTAGTGVDAKTAFTCTVGAKNAIPDAGISDVAPAFFQSLYNTEGETAADALDPVTELPRLTSTAIYGLAFGPAVTTTVPTTVKFTKANIAAILAGNVGTWDKVAAGLSGDIVVCRRTPGSGTQAVFNAYFGNYPCTGNVNAPADRYASTAWSDSDRTFTVSPGTGGLVVVENASSGDVKNCLNAAVNGPGAYDATKGAYANDYVTRDRNGKPVKVHFTAAGNKAIGVLSMDSLNGSTTTSKWTFRNLDGAGQITWTGNAADLPVVTGSGKNATVSADGTSGNYIDGTWDLQAWESFNIPARTTGPKLEVLNKFLTLAQDPAVHAAVPALKYVTAGIPGNGYTGARVLQAAYLNGDQCAPYNKQ</sequence>
<evidence type="ECO:0000313" key="4">
    <source>
        <dbReference type="Proteomes" id="UP000480275"/>
    </source>
</evidence>
<reference evidence="3 4" key="1">
    <citation type="submission" date="2019-10" db="EMBL/GenBank/DDBJ databases">
        <title>Whole-genome sequence of the purple nonsulfur photosynthetic bacterium Rhodocyclus tenuis.</title>
        <authorList>
            <person name="Kyndt J.A."/>
            <person name="Meyer T.E."/>
        </authorList>
    </citation>
    <scope>NUCLEOTIDE SEQUENCE [LARGE SCALE GENOMIC DNA]</scope>
    <source>
        <strain evidence="3 4">DSM 110</strain>
    </source>
</reference>
<proteinExistence type="predicted"/>
<dbReference type="InterPro" id="IPR024370">
    <property type="entry name" value="PBP_domain"/>
</dbReference>
<dbReference type="AlphaFoldDB" id="A0A6L5JUE9"/>
<dbReference type="Proteomes" id="UP000480275">
    <property type="component" value="Unassembled WGS sequence"/>
</dbReference>
<dbReference type="Pfam" id="PF12849">
    <property type="entry name" value="PBP_like_2"/>
    <property type="match status" value="1"/>
</dbReference>
<dbReference type="EMBL" id="WIXJ01000002">
    <property type="protein sequence ID" value="MQY51003.1"/>
    <property type="molecule type" value="Genomic_DNA"/>
</dbReference>
<evidence type="ECO:0000256" key="1">
    <source>
        <dbReference type="SAM" id="SignalP"/>
    </source>
</evidence>
<evidence type="ECO:0000259" key="2">
    <source>
        <dbReference type="Pfam" id="PF12849"/>
    </source>
</evidence>
<protein>
    <recommendedName>
        <fullName evidence="2">PBP domain-containing protein</fullName>
    </recommendedName>
</protein>